<keyword evidence="2" id="KW-1185">Reference proteome</keyword>
<comment type="caution">
    <text evidence="1">The sequence shown here is derived from an EMBL/GenBank/DDBJ whole genome shotgun (WGS) entry which is preliminary data.</text>
</comment>
<organism evidence="1 2">
    <name type="scientific">Pistacia atlantica</name>
    <dbReference type="NCBI Taxonomy" id="434234"/>
    <lineage>
        <taxon>Eukaryota</taxon>
        <taxon>Viridiplantae</taxon>
        <taxon>Streptophyta</taxon>
        <taxon>Embryophyta</taxon>
        <taxon>Tracheophyta</taxon>
        <taxon>Spermatophyta</taxon>
        <taxon>Magnoliopsida</taxon>
        <taxon>eudicotyledons</taxon>
        <taxon>Gunneridae</taxon>
        <taxon>Pentapetalae</taxon>
        <taxon>rosids</taxon>
        <taxon>malvids</taxon>
        <taxon>Sapindales</taxon>
        <taxon>Anacardiaceae</taxon>
        <taxon>Pistacia</taxon>
    </lineage>
</organism>
<name>A0ACC1C5X0_9ROSI</name>
<protein>
    <submittedName>
        <fullName evidence="1">Uncharacterized protein</fullName>
    </submittedName>
</protein>
<dbReference type="Proteomes" id="UP001164250">
    <property type="component" value="Chromosome 1"/>
</dbReference>
<sequence>MATSKLCLNTTVSLFILLCFSIAPPYSVHAQSTDFFNPLNAAHRYLGIWFKDDPNNVVWVAQRTSPVYGSSGNLTMDSDGVLKIMQSGGNTIALNSNQAAKNSTATLETSGNFVLTELNPDGSPKQVLWQSFDFPTNTLLPGMKLGVNFRTGQTWLLTSWLSQQIATPGTFSLEWNNSSGTGQIVARRRGDIYWTSGSLNLNSRTFENVRGSQDKFNFSYVSNQNESYFTYSVLDGSTSRLVLDEKGAISNLLIDGVCYGYLGCAMSEPTCRSKDDDFLPQIGVFDGGSYLSEDNVSIGLSDCWTRCWNECSCIGYNTLNTDGTGCEFWNSDVNFTTAETNGRMPYVLSSALPPSSNNSSENGKWWMWLIIAVAGVLVILSVGFLCYLRRKKLQKPTKRELLDWKRRCNIIDGIAQGLLYLHKYSRLRIIHRDLKASNILLDDDMNPKISDFGMARIFGRHESEANTNRVVGT</sequence>
<evidence type="ECO:0000313" key="2">
    <source>
        <dbReference type="Proteomes" id="UP001164250"/>
    </source>
</evidence>
<reference evidence="2" key="1">
    <citation type="journal article" date="2023" name="G3 (Bethesda)">
        <title>Genome assembly and association tests identify interacting loci associated with vigor, precocity, and sex in interspecific pistachio rootstocks.</title>
        <authorList>
            <person name="Palmer W."/>
            <person name="Jacygrad E."/>
            <person name="Sagayaradj S."/>
            <person name="Cavanaugh K."/>
            <person name="Han R."/>
            <person name="Bertier L."/>
            <person name="Beede B."/>
            <person name="Kafkas S."/>
            <person name="Golino D."/>
            <person name="Preece J."/>
            <person name="Michelmore R."/>
        </authorList>
    </citation>
    <scope>NUCLEOTIDE SEQUENCE [LARGE SCALE GENOMIC DNA]</scope>
</reference>
<proteinExistence type="predicted"/>
<dbReference type="EMBL" id="CM047897">
    <property type="protein sequence ID" value="KAJ0110951.1"/>
    <property type="molecule type" value="Genomic_DNA"/>
</dbReference>
<accession>A0ACC1C5X0</accession>
<evidence type="ECO:0000313" key="1">
    <source>
        <dbReference type="EMBL" id="KAJ0110951.1"/>
    </source>
</evidence>
<gene>
    <name evidence="1" type="ORF">Patl1_01575</name>
</gene>